<keyword evidence="2" id="KW-1185">Reference proteome</keyword>
<protein>
    <submittedName>
        <fullName evidence="1">Uncharacterized protein</fullName>
    </submittedName>
</protein>
<evidence type="ECO:0000313" key="2">
    <source>
        <dbReference type="Proteomes" id="UP001175271"/>
    </source>
</evidence>
<sequence length="89" mass="10199">MAEYLCAPLRNRGVCRVSPTRKPHTVPPRASSLLIDYLRFALSDLLFATRRRSLKPRAVQIVDFRFRPTSIYYNIRCGFAAQEVVKISG</sequence>
<reference evidence="1" key="1">
    <citation type="submission" date="2023-06" db="EMBL/GenBank/DDBJ databases">
        <title>Genomic analysis of the entomopathogenic nematode Steinernema hermaphroditum.</title>
        <authorList>
            <person name="Schwarz E.M."/>
            <person name="Heppert J.K."/>
            <person name="Baniya A."/>
            <person name="Schwartz H.T."/>
            <person name="Tan C.-H."/>
            <person name="Antoshechkin I."/>
            <person name="Sternberg P.W."/>
            <person name="Goodrich-Blair H."/>
            <person name="Dillman A.R."/>
        </authorList>
    </citation>
    <scope>NUCLEOTIDE SEQUENCE</scope>
    <source>
        <strain evidence="1">PS9179</strain>
        <tissue evidence="1">Whole animal</tissue>
    </source>
</reference>
<name>A0AA39ISL4_9BILA</name>
<dbReference type="Proteomes" id="UP001175271">
    <property type="component" value="Unassembled WGS sequence"/>
</dbReference>
<organism evidence="1 2">
    <name type="scientific">Steinernema hermaphroditum</name>
    <dbReference type="NCBI Taxonomy" id="289476"/>
    <lineage>
        <taxon>Eukaryota</taxon>
        <taxon>Metazoa</taxon>
        <taxon>Ecdysozoa</taxon>
        <taxon>Nematoda</taxon>
        <taxon>Chromadorea</taxon>
        <taxon>Rhabditida</taxon>
        <taxon>Tylenchina</taxon>
        <taxon>Panagrolaimomorpha</taxon>
        <taxon>Strongyloidoidea</taxon>
        <taxon>Steinernematidae</taxon>
        <taxon>Steinernema</taxon>
    </lineage>
</organism>
<dbReference type="EMBL" id="JAUCMV010000001">
    <property type="protein sequence ID" value="KAK0428293.1"/>
    <property type="molecule type" value="Genomic_DNA"/>
</dbReference>
<comment type="caution">
    <text evidence="1">The sequence shown here is derived from an EMBL/GenBank/DDBJ whole genome shotgun (WGS) entry which is preliminary data.</text>
</comment>
<dbReference type="AlphaFoldDB" id="A0AA39ISL4"/>
<accession>A0AA39ISL4</accession>
<proteinExistence type="predicted"/>
<evidence type="ECO:0000313" key="1">
    <source>
        <dbReference type="EMBL" id="KAK0428293.1"/>
    </source>
</evidence>
<gene>
    <name evidence="1" type="ORF">QR680_010715</name>
</gene>